<gene>
    <name evidence="3" type="ORF">BHK69_15040</name>
</gene>
<dbReference type="Gene3D" id="1.10.132.120">
    <property type="match status" value="1"/>
</dbReference>
<dbReference type="GO" id="GO:0006265">
    <property type="term" value="P:DNA topological change"/>
    <property type="evidence" value="ECO:0007669"/>
    <property type="project" value="InterPro"/>
</dbReference>
<dbReference type="STRING" id="1526658.BHK69_15040"/>
<dbReference type="InterPro" id="IPR049331">
    <property type="entry name" value="Top1B_N_bact"/>
</dbReference>
<evidence type="ECO:0000313" key="4">
    <source>
        <dbReference type="Proteomes" id="UP000094969"/>
    </source>
</evidence>
<dbReference type="Pfam" id="PF01028">
    <property type="entry name" value="Topoisom_I"/>
    <property type="match status" value="1"/>
</dbReference>
<dbReference type="Pfam" id="PF21338">
    <property type="entry name" value="Top1B_N_bact"/>
    <property type="match status" value="1"/>
</dbReference>
<dbReference type="OrthoDB" id="9778962at2"/>
<dbReference type="InterPro" id="IPR011010">
    <property type="entry name" value="DNA_brk_join_enz"/>
</dbReference>
<dbReference type="RefSeq" id="WP_069690804.1">
    <property type="nucleotide sequence ID" value="NZ_CP017147.1"/>
</dbReference>
<sequence length="340" mass="36876">MGEARQPGTRLHKVAADELTIRRLRRGKGFSYRDAAGCAIRDAGTLARIRSLAVPPAYEDVRIAADPQAHLQAIGRDEAGRVQHRYHPAWEKRRERRKLKRLLGILGALPKLRASVARDLRTRGLGRDKALACAVAIIDRCHIRVGNEAYATANGSFGASTLLKRHVELTRRRIALVFRGKSGVQVACAFEDATLARALERIMTLPGRRLLQYRGDDGSVSPIRAGEINAYLRRVSGCSVSSKDLRMLAGNAAAAEFLLASGNGAAPGDQKRELALVMREVSGRLANTPAVVRKSYVHEIVVNAYASGRLKACYDGVRASAGCSRAERALALLAAEAATR</sequence>
<feature type="domain" description="DNA topoisomerase IB N-terminal" evidence="2">
    <location>
        <begin position="29"/>
        <end position="77"/>
    </location>
</feature>
<dbReference type="SUPFAM" id="SSF55869">
    <property type="entry name" value="DNA topoisomerase I domain"/>
    <property type="match status" value="1"/>
</dbReference>
<dbReference type="InterPro" id="IPR013500">
    <property type="entry name" value="TopoI_cat_euk"/>
</dbReference>
<dbReference type="Proteomes" id="UP000094969">
    <property type="component" value="Chromosome"/>
</dbReference>
<proteinExistence type="predicted"/>
<dbReference type="InterPro" id="IPR035447">
    <property type="entry name" value="DNA_topo_I_N_sf"/>
</dbReference>
<feature type="domain" description="DNA topoisomerase I catalytic core eukaryotic-type" evidence="1">
    <location>
        <begin position="92"/>
        <end position="302"/>
    </location>
</feature>
<dbReference type="GO" id="GO:0003917">
    <property type="term" value="F:DNA topoisomerase type I (single strand cut, ATP-independent) activity"/>
    <property type="evidence" value="ECO:0007669"/>
    <property type="project" value="InterPro"/>
</dbReference>
<dbReference type="Gene3D" id="3.30.66.10">
    <property type="entry name" value="DNA topoisomerase I domain"/>
    <property type="match status" value="1"/>
</dbReference>
<organism evidence="3 4">
    <name type="scientific">Bosea vaviloviae</name>
    <dbReference type="NCBI Taxonomy" id="1526658"/>
    <lineage>
        <taxon>Bacteria</taxon>
        <taxon>Pseudomonadati</taxon>
        <taxon>Pseudomonadota</taxon>
        <taxon>Alphaproteobacteria</taxon>
        <taxon>Hyphomicrobiales</taxon>
        <taxon>Boseaceae</taxon>
        <taxon>Bosea</taxon>
    </lineage>
</organism>
<accession>A0A1D7U2M5</accession>
<evidence type="ECO:0000313" key="3">
    <source>
        <dbReference type="EMBL" id="AOO81592.1"/>
    </source>
</evidence>
<keyword evidence="4" id="KW-1185">Reference proteome</keyword>
<evidence type="ECO:0000259" key="1">
    <source>
        <dbReference type="Pfam" id="PF01028"/>
    </source>
</evidence>
<dbReference type="SUPFAM" id="SSF56349">
    <property type="entry name" value="DNA breaking-rejoining enzymes"/>
    <property type="match status" value="1"/>
</dbReference>
<dbReference type="Gene3D" id="3.90.15.10">
    <property type="entry name" value="Topoisomerase I, Chain A, domain 3"/>
    <property type="match status" value="1"/>
</dbReference>
<protein>
    <submittedName>
        <fullName evidence="3">Uncharacterized protein</fullName>
    </submittedName>
</protein>
<dbReference type="AlphaFoldDB" id="A0A1D7U2M5"/>
<dbReference type="GO" id="GO:0003677">
    <property type="term" value="F:DNA binding"/>
    <property type="evidence" value="ECO:0007669"/>
    <property type="project" value="InterPro"/>
</dbReference>
<dbReference type="InterPro" id="IPR014711">
    <property type="entry name" value="TopoI_cat_a-hlx-sub_euk"/>
</dbReference>
<dbReference type="PROSITE" id="PS52038">
    <property type="entry name" value="TOPO_IB_2"/>
    <property type="match status" value="1"/>
</dbReference>
<dbReference type="KEGG" id="bvv:BHK69_15040"/>
<evidence type="ECO:0000259" key="2">
    <source>
        <dbReference type="Pfam" id="PF21338"/>
    </source>
</evidence>
<dbReference type="EMBL" id="CP017147">
    <property type="protein sequence ID" value="AOO81592.1"/>
    <property type="molecule type" value="Genomic_DNA"/>
</dbReference>
<name>A0A1D7U2M5_9HYPH</name>
<reference evidence="3 4" key="1">
    <citation type="journal article" date="2015" name="Antonie Van Leeuwenhoek">
        <title>Bosea vaviloviae sp. nov., a new species of slow-growing rhizobia isolated from nodules of the relict species Vavilovia formosa (Stev.) Fed.</title>
        <authorList>
            <person name="Safronova V.I."/>
            <person name="Kuznetsova I.G."/>
            <person name="Sazanova A.L."/>
            <person name="Kimeklis A.K."/>
            <person name="Belimov A.A."/>
            <person name="Andronov E.E."/>
            <person name="Pinaev A.G."/>
            <person name="Chizhevskaya E.P."/>
            <person name="Pukhaev A.R."/>
            <person name="Popov K.P."/>
            <person name="Willems A."/>
            <person name="Tikhonovich I.A."/>
        </authorList>
    </citation>
    <scope>NUCLEOTIDE SEQUENCE [LARGE SCALE GENOMIC DNA]</scope>
    <source>
        <strain evidence="3 4">Vaf18</strain>
    </source>
</reference>